<gene>
    <name evidence="12" type="ORF">COT80_04475</name>
</gene>
<evidence type="ECO:0000256" key="7">
    <source>
        <dbReference type="PIRSR" id="PIRSR618044-1"/>
    </source>
</evidence>
<feature type="active site" evidence="7">
    <location>
        <position position="260"/>
    </location>
</feature>
<keyword evidence="6" id="KW-0961">Cell wall biogenesis/degradation</keyword>
<evidence type="ECO:0000313" key="12">
    <source>
        <dbReference type="EMBL" id="PIS05994.1"/>
    </source>
</evidence>
<feature type="signal peptide" evidence="10">
    <location>
        <begin position="1"/>
        <end position="25"/>
    </location>
</feature>
<feature type="chain" id="PRO_5013816403" description="Peptidase S11 D-alanyl-D-alanine carboxypeptidase A N-terminal domain-containing protein" evidence="10">
    <location>
        <begin position="26"/>
        <end position="416"/>
    </location>
</feature>
<evidence type="ECO:0000256" key="9">
    <source>
        <dbReference type="RuleBase" id="RU004016"/>
    </source>
</evidence>
<evidence type="ECO:0000313" key="13">
    <source>
        <dbReference type="Proteomes" id="UP000229056"/>
    </source>
</evidence>
<dbReference type="Pfam" id="PF00768">
    <property type="entry name" value="Peptidase_S11"/>
    <property type="match status" value="1"/>
</dbReference>
<name>A0A2H0W3W7_9BACT</name>
<dbReference type="PANTHER" id="PTHR35333:SF3">
    <property type="entry name" value="BETA-LACTAMASE-TYPE TRANSPEPTIDASE FOLD CONTAINING PROTEIN"/>
    <property type="match status" value="1"/>
</dbReference>
<dbReference type="InterPro" id="IPR001967">
    <property type="entry name" value="Peptidase_S11_N"/>
</dbReference>
<evidence type="ECO:0000256" key="1">
    <source>
        <dbReference type="ARBA" id="ARBA00007164"/>
    </source>
</evidence>
<dbReference type="PRINTS" id="PR00725">
    <property type="entry name" value="DADACBPTASE1"/>
</dbReference>
<dbReference type="Proteomes" id="UP000229056">
    <property type="component" value="Unassembled WGS sequence"/>
</dbReference>
<dbReference type="GO" id="GO:0046677">
    <property type="term" value="P:response to antibiotic"/>
    <property type="evidence" value="ECO:0007669"/>
    <property type="project" value="InterPro"/>
</dbReference>
<dbReference type="AlphaFoldDB" id="A0A2H0W3W7"/>
<comment type="caution">
    <text evidence="12">The sequence shown here is derived from an EMBL/GenBank/DDBJ whole genome shotgun (WGS) entry which is preliminary data.</text>
</comment>
<feature type="binding site" evidence="8">
    <location>
        <position position="368"/>
    </location>
    <ligand>
        <name>substrate</name>
    </ligand>
</feature>
<dbReference type="GO" id="GO:0009002">
    <property type="term" value="F:serine-type D-Ala-D-Ala carboxypeptidase activity"/>
    <property type="evidence" value="ECO:0007669"/>
    <property type="project" value="InterPro"/>
</dbReference>
<evidence type="ECO:0000256" key="2">
    <source>
        <dbReference type="ARBA" id="ARBA00022729"/>
    </source>
</evidence>
<dbReference type="InterPro" id="IPR000871">
    <property type="entry name" value="Beta-lactam_class-A"/>
</dbReference>
<keyword evidence="4" id="KW-0133">Cell shape</keyword>
<dbReference type="GO" id="GO:0008360">
    <property type="term" value="P:regulation of cell shape"/>
    <property type="evidence" value="ECO:0007669"/>
    <property type="project" value="UniProtKB-KW"/>
</dbReference>
<dbReference type="GO" id="GO:0006508">
    <property type="term" value="P:proteolysis"/>
    <property type="evidence" value="ECO:0007669"/>
    <property type="project" value="InterPro"/>
</dbReference>
<evidence type="ECO:0000256" key="8">
    <source>
        <dbReference type="PIRSR" id="PIRSR618044-2"/>
    </source>
</evidence>
<dbReference type="PANTHER" id="PTHR35333">
    <property type="entry name" value="BETA-LACTAMASE"/>
    <property type="match status" value="1"/>
</dbReference>
<keyword evidence="2 10" id="KW-0732">Signal</keyword>
<evidence type="ECO:0000256" key="5">
    <source>
        <dbReference type="ARBA" id="ARBA00022984"/>
    </source>
</evidence>
<dbReference type="GO" id="GO:0030655">
    <property type="term" value="P:beta-lactam antibiotic catabolic process"/>
    <property type="evidence" value="ECO:0007669"/>
    <property type="project" value="InterPro"/>
</dbReference>
<evidence type="ECO:0000256" key="10">
    <source>
        <dbReference type="SAM" id="SignalP"/>
    </source>
</evidence>
<reference evidence="13" key="1">
    <citation type="submission" date="2017-09" db="EMBL/GenBank/DDBJ databases">
        <title>Depth-based differentiation of microbial function through sediment-hosted aquifers and enrichment of novel symbionts in the deep terrestrial subsurface.</title>
        <authorList>
            <person name="Probst A.J."/>
            <person name="Ladd B."/>
            <person name="Jarett J.K."/>
            <person name="Geller-Mcgrath D.E."/>
            <person name="Sieber C.M.K."/>
            <person name="Emerson J.B."/>
            <person name="Anantharaman K."/>
            <person name="Thomas B.C."/>
            <person name="Malmstrom R."/>
            <person name="Stieglmeier M."/>
            <person name="Klingl A."/>
            <person name="Woyke T."/>
            <person name="Ryan C.M."/>
            <person name="Banfield J.F."/>
        </authorList>
    </citation>
    <scope>NUCLEOTIDE SEQUENCE [LARGE SCALE GENOMIC DNA]</scope>
</reference>
<dbReference type="InterPro" id="IPR012338">
    <property type="entry name" value="Beta-lactam/transpept-like"/>
</dbReference>
<sequence>MKNFILSLFIITTAFVLLAPLDASAATTKVSADDLFGRLVLQVENGNKLWYINPKTKERWYLHNDDDINNLIQEVGITPTVDEFSQLATHARYTTPKVLLTKYAGRIIISPEDKNKTFFLNKADGILYGIGDYNYFYNQIGKVIAARINDSLLRQLKMNTTESYDPTFYGIAYAKYDGENITSANKYSQSVLPLASLSKVMTAMVFLDSEFDWDEEVTITQDEIDYPCTLQLCGTTSEIDLRVGDRIKIKDLWVGMLAASSNQSAYILANHSGTSTESFVKNMNKKAKELGLKKTKFIEMSGLSADNVSTAEEFAKIAKTAFADLRIADATGSTNYTFNVIQSNGTTRSVTVNNRNYSLLAMGPRASKSGYLVEAQRNAVIEKNGEIIIAMHCYSLDQRNSIISNLINAGSLALAN</sequence>
<dbReference type="EMBL" id="PEZY01000012">
    <property type="protein sequence ID" value="PIS05994.1"/>
    <property type="molecule type" value="Genomic_DNA"/>
</dbReference>
<evidence type="ECO:0000259" key="11">
    <source>
        <dbReference type="Pfam" id="PF00768"/>
    </source>
</evidence>
<evidence type="ECO:0000256" key="4">
    <source>
        <dbReference type="ARBA" id="ARBA00022960"/>
    </source>
</evidence>
<feature type="active site" description="Acyl-ester intermediate" evidence="7">
    <location>
        <position position="196"/>
    </location>
</feature>
<dbReference type="InterPro" id="IPR018044">
    <property type="entry name" value="Peptidase_S11"/>
</dbReference>
<keyword evidence="3" id="KW-0378">Hydrolase</keyword>
<dbReference type="SUPFAM" id="SSF56601">
    <property type="entry name" value="beta-lactamase/transpeptidase-like"/>
    <property type="match status" value="1"/>
</dbReference>
<evidence type="ECO:0000256" key="6">
    <source>
        <dbReference type="ARBA" id="ARBA00023316"/>
    </source>
</evidence>
<feature type="domain" description="Peptidase S11 D-alanyl-D-alanine carboxypeptidase A N-terminal" evidence="11">
    <location>
        <begin position="185"/>
        <end position="380"/>
    </location>
</feature>
<dbReference type="Gene3D" id="3.40.710.10">
    <property type="entry name" value="DD-peptidase/beta-lactamase superfamily"/>
    <property type="match status" value="1"/>
</dbReference>
<dbReference type="GO" id="GO:0009252">
    <property type="term" value="P:peptidoglycan biosynthetic process"/>
    <property type="evidence" value="ECO:0007669"/>
    <property type="project" value="UniProtKB-KW"/>
</dbReference>
<dbReference type="GO" id="GO:0071555">
    <property type="term" value="P:cell wall organization"/>
    <property type="evidence" value="ECO:0007669"/>
    <property type="project" value="UniProtKB-KW"/>
</dbReference>
<comment type="similarity">
    <text evidence="1 9">Belongs to the peptidase S11 family.</text>
</comment>
<organism evidence="12 13">
    <name type="scientific">Candidatus Buchananbacteria bacterium CG10_big_fil_rev_8_21_14_0_10_33_19</name>
    <dbReference type="NCBI Taxonomy" id="1974525"/>
    <lineage>
        <taxon>Bacteria</taxon>
        <taxon>Candidatus Buchananiibacteriota</taxon>
    </lineage>
</organism>
<accession>A0A2H0W3W7</accession>
<keyword evidence="5" id="KW-0573">Peptidoglycan synthesis</keyword>
<dbReference type="GO" id="GO:0008800">
    <property type="term" value="F:beta-lactamase activity"/>
    <property type="evidence" value="ECO:0007669"/>
    <property type="project" value="InterPro"/>
</dbReference>
<protein>
    <recommendedName>
        <fullName evidence="11">Peptidase S11 D-alanyl-D-alanine carboxypeptidase A N-terminal domain-containing protein</fullName>
    </recommendedName>
</protein>
<feature type="active site" description="Proton acceptor" evidence="7">
    <location>
        <position position="199"/>
    </location>
</feature>
<evidence type="ECO:0000256" key="3">
    <source>
        <dbReference type="ARBA" id="ARBA00022801"/>
    </source>
</evidence>
<proteinExistence type="inferred from homology"/>